<dbReference type="PANTHER" id="PTHR46623">
    <property type="entry name" value="CARBOXYMETHYLENEBUTENOLIDASE-RELATED"/>
    <property type="match status" value="1"/>
</dbReference>
<organism evidence="2 3">
    <name type="scientific">Actinomadura fibrosa</name>
    <dbReference type="NCBI Taxonomy" id="111802"/>
    <lineage>
        <taxon>Bacteria</taxon>
        <taxon>Bacillati</taxon>
        <taxon>Actinomycetota</taxon>
        <taxon>Actinomycetes</taxon>
        <taxon>Streptosporangiales</taxon>
        <taxon>Thermomonosporaceae</taxon>
        <taxon>Actinomadura</taxon>
    </lineage>
</organism>
<sequence>MARPNVQVPTPDGRCEASLHVPGGSGPWPGVVMFPDAGGVRETFRRMADRLADSGYAVLLPDVYYRAGDWTPFDAATLFTDEGERARLATLTRELTNDRVVADSDAYADALLARPEVAGTAVGTIGYCLGGRMSLIAAGGLGTKVAAAVSVHGGRLGVADDPSSPHRAADRITAAVYVAAAKDDGSFGPEQAEALEAALTGAGVEHTVEFYDARHGFAVPDNPTHDADAEARHWQAIEAFYAARLR</sequence>
<evidence type="ECO:0000313" key="2">
    <source>
        <dbReference type="EMBL" id="MFD0690011.1"/>
    </source>
</evidence>
<dbReference type="InterPro" id="IPR029058">
    <property type="entry name" value="AB_hydrolase_fold"/>
</dbReference>
<dbReference type="RefSeq" id="WP_131759395.1">
    <property type="nucleotide sequence ID" value="NZ_CAACUY010000076.1"/>
</dbReference>
<keyword evidence="3" id="KW-1185">Reference proteome</keyword>
<protein>
    <submittedName>
        <fullName evidence="2">Dienelactone hydrolase family protein</fullName>
        <ecNumber evidence="2">3.1.-.-</ecNumber>
    </submittedName>
</protein>
<gene>
    <name evidence="2" type="ORF">ACFQZM_36360</name>
</gene>
<accession>A0ABW2Y0I4</accession>
<dbReference type="GO" id="GO:0016787">
    <property type="term" value="F:hydrolase activity"/>
    <property type="evidence" value="ECO:0007669"/>
    <property type="project" value="UniProtKB-KW"/>
</dbReference>
<dbReference type="Pfam" id="PF01738">
    <property type="entry name" value="DLH"/>
    <property type="match status" value="1"/>
</dbReference>
<evidence type="ECO:0000259" key="1">
    <source>
        <dbReference type="Pfam" id="PF01738"/>
    </source>
</evidence>
<proteinExistence type="predicted"/>
<dbReference type="Proteomes" id="UP001597063">
    <property type="component" value="Unassembled WGS sequence"/>
</dbReference>
<dbReference type="PANTHER" id="PTHR46623:SF10">
    <property type="entry name" value="CARBOXYMETHYLENEBUTENOLIDASE HOMOLOG"/>
    <property type="match status" value="1"/>
</dbReference>
<name>A0ABW2Y0I4_9ACTN</name>
<dbReference type="InterPro" id="IPR002925">
    <property type="entry name" value="Dienelactn_hydro"/>
</dbReference>
<evidence type="ECO:0000313" key="3">
    <source>
        <dbReference type="Proteomes" id="UP001597063"/>
    </source>
</evidence>
<dbReference type="Gene3D" id="3.40.50.1820">
    <property type="entry name" value="alpha/beta hydrolase"/>
    <property type="match status" value="1"/>
</dbReference>
<comment type="caution">
    <text evidence="2">The sequence shown here is derived from an EMBL/GenBank/DDBJ whole genome shotgun (WGS) entry which is preliminary data.</text>
</comment>
<dbReference type="EC" id="3.1.-.-" evidence="2"/>
<keyword evidence="2" id="KW-0378">Hydrolase</keyword>
<feature type="domain" description="Dienelactone hydrolase" evidence="1">
    <location>
        <begin position="17"/>
        <end position="241"/>
    </location>
</feature>
<reference evidence="3" key="1">
    <citation type="journal article" date="2019" name="Int. J. Syst. Evol. Microbiol.">
        <title>The Global Catalogue of Microorganisms (GCM) 10K type strain sequencing project: providing services to taxonomists for standard genome sequencing and annotation.</title>
        <authorList>
            <consortium name="The Broad Institute Genomics Platform"/>
            <consortium name="The Broad Institute Genome Sequencing Center for Infectious Disease"/>
            <person name="Wu L."/>
            <person name="Ma J."/>
        </authorList>
    </citation>
    <scope>NUCLEOTIDE SEQUENCE [LARGE SCALE GENOMIC DNA]</scope>
    <source>
        <strain evidence="3">JCM 9371</strain>
    </source>
</reference>
<dbReference type="EMBL" id="JBHTGP010000018">
    <property type="protein sequence ID" value="MFD0690011.1"/>
    <property type="molecule type" value="Genomic_DNA"/>
</dbReference>
<dbReference type="SUPFAM" id="SSF53474">
    <property type="entry name" value="alpha/beta-Hydrolases"/>
    <property type="match status" value="1"/>
</dbReference>
<dbReference type="InterPro" id="IPR051049">
    <property type="entry name" value="Dienelactone_hydrolase-like"/>
</dbReference>